<comment type="caution">
    <text evidence="7">The sequence shown here is derived from an EMBL/GenBank/DDBJ whole genome shotgun (WGS) entry which is preliminary data.</text>
</comment>
<protein>
    <submittedName>
        <fullName evidence="7">30S ribosomal protein S1</fullName>
    </submittedName>
</protein>
<evidence type="ECO:0000256" key="3">
    <source>
        <dbReference type="ARBA" id="ARBA00023274"/>
    </source>
</evidence>
<dbReference type="InterPro" id="IPR012340">
    <property type="entry name" value="NA-bd_OB-fold"/>
</dbReference>
<dbReference type="PROSITE" id="PS50126">
    <property type="entry name" value="S1"/>
    <property type="match status" value="4"/>
</dbReference>
<dbReference type="CDD" id="cd05688">
    <property type="entry name" value="S1_RPS1_repeat_ec3"/>
    <property type="match status" value="1"/>
</dbReference>
<comment type="function">
    <text evidence="4">Binds mRNA; thus facilitating recognition of the initiation point. It is needed to translate mRNA with a short Shine-Dalgarno (SD) purine-rich sequence.</text>
</comment>
<dbReference type="GO" id="GO:0005840">
    <property type="term" value="C:ribosome"/>
    <property type="evidence" value="ECO:0007669"/>
    <property type="project" value="UniProtKB-KW"/>
</dbReference>
<feature type="compositionally biased region" description="Polar residues" evidence="5">
    <location>
        <begin position="451"/>
        <end position="463"/>
    </location>
</feature>
<dbReference type="NCBIfam" id="NF005208">
    <property type="entry name" value="PRK06676.1"/>
    <property type="match status" value="1"/>
</dbReference>
<dbReference type="GO" id="GO:1990904">
    <property type="term" value="C:ribonucleoprotein complex"/>
    <property type="evidence" value="ECO:0007669"/>
    <property type="project" value="UniProtKB-KW"/>
</dbReference>
<dbReference type="PRINTS" id="PR00681">
    <property type="entry name" value="RIBOSOMALS1"/>
</dbReference>
<evidence type="ECO:0000256" key="5">
    <source>
        <dbReference type="SAM" id="MobiDB-lite"/>
    </source>
</evidence>
<dbReference type="InterPro" id="IPR035104">
    <property type="entry name" value="Ribosomal_protein_S1-like"/>
</dbReference>
<evidence type="ECO:0000313" key="8">
    <source>
        <dbReference type="Proteomes" id="UP000887127"/>
    </source>
</evidence>
<dbReference type="SMART" id="SM00316">
    <property type="entry name" value="S1"/>
    <property type="match status" value="4"/>
</dbReference>
<organism evidence="7 8">
    <name type="scientific">Marinilactibacillus psychrotolerans</name>
    <dbReference type="NCBI Taxonomy" id="191770"/>
    <lineage>
        <taxon>Bacteria</taxon>
        <taxon>Bacillati</taxon>
        <taxon>Bacillota</taxon>
        <taxon>Bacilli</taxon>
        <taxon>Lactobacillales</taxon>
        <taxon>Carnobacteriaceae</taxon>
        <taxon>Marinilactibacillus</taxon>
    </lineage>
</organism>
<feature type="domain" description="S1 motif" evidence="6">
    <location>
        <begin position="252"/>
        <end position="320"/>
    </location>
</feature>
<evidence type="ECO:0000256" key="1">
    <source>
        <dbReference type="ARBA" id="ARBA00006767"/>
    </source>
</evidence>
<dbReference type="FunFam" id="2.40.50.140:FF:000051">
    <property type="entry name" value="RNA-binding transcriptional accessory protein"/>
    <property type="match status" value="1"/>
</dbReference>
<dbReference type="CDD" id="cd04465">
    <property type="entry name" value="S1_RPS1_repeat_ec2_hs2"/>
    <property type="match status" value="1"/>
</dbReference>
<feature type="compositionally biased region" description="Basic and acidic residues" evidence="5">
    <location>
        <begin position="415"/>
        <end position="435"/>
    </location>
</feature>
<gene>
    <name evidence="7" type="primary">rpsA</name>
    <name evidence="7" type="ORF">M132T_15110</name>
</gene>
<keyword evidence="2 7" id="KW-0689">Ribosomal protein</keyword>
<dbReference type="InterPro" id="IPR003029">
    <property type="entry name" value="S1_domain"/>
</dbReference>
<dbReference type="InterPro" id="IPR050437">
    <property type="entry name" value="Ribos_protein_bS1-like"/>
</dbReference>
<dbReference type="CDD" id="cd05687">
    <property type="entry name" value="S1_RPS1_repeat_ec1_hs1"/>
    <property type="match status" value="1"/>
</dbReference>
<feature type="region of interest" description="Disordered" evidence="5">
    <location>
        <begin position="1"/>
        <end position="60"/>
    </location>
</feature>
<dbReference type="GO" id="GO:0005737">
    <property type="term" value="C:cytoplasm"/>
    <property type="evidence" value="ECO:0007669"/>
    <property type="project" value="UniProtKB-ARBA"/>
</dbReference>
<feature type="region of interest" description="Disordered" evidence="5">
    <location>
        <begin position="406"/>
        <end position="463"/>
    </location>
</feature>
<sequence>MTDKENVNEEVENKTTEQEAQEVAENQVVVNTPADSDPEDVMAENENAQVQPAIDSDSDAESMSDVLRDVVDIAPGDLVQGEVLVIDNDKQVIVGLGGGQEGIIPPRELSTERFDHPSEVVKVGDVIDVVVLRDVKDKEQGSFVLSKKRVDQRKVWEDLQKIYDNGETIDAPVTRVVKGGLTVDAGVRGFVPASQMDVQYISDLNQFEGNTYTFKILEIDPNERQLILSRKVLLEAEQSKEREAALESLEVGSTVKGTVVRLTNFGAFVNVGGVDGLVHISEISHERIGHPKDKLSTGDEVEVKVLSVDKEQERISLSIKDNLPGPWDNLEEEIPVGSVVKGKVKRVTDFGAFVEVKPGVEGLVHISEMAHKHVETPHEVVAKDEEIDVKVLSISPEEERISLSIKALEDAPEPQQKESSKKSSPKPDIKQPSLRDEDEDSSFTLGDQIGDQLSSFMNNDDEE</sequence>
<keyword evidence="3" id="KW-0687">Ribonucleoprotein</keyword>
<reference evidence="7" key="1">
    <citation type="submission" date="2019-08" db="EMBL/GenBank/DDBJ databases">
        <title>Marinilactibacillus psychrotolerans M13-2T whole genome sequencing project.</title>
        <authorList>
            <person name="Ishikawa M."/>
            <person name="Suzuki T."/>
            <person name="Matsutani M."/>
        </authorList>
    </citation>
    <scope>NUCLEOTIDE SEQUENCE</scope>
    <source>
        <strain evidence="7">M13-2T</strain>
    </source>
</reference>
<feature type="domain" description="S1 motif" evidence="6">
    <location>
        <begin position="337"/>
        <end position="406"/>
    </location>
</feature>
<proteinExistence type="inferred from homology"/>
<feature type="compositionally biased region" description="Basic and acidic residues" evidence="5">
    <location>
        <begin position="1"/>
        <end position="17"/>
    </location>
</feature>
<dbReference type="GO" id="GO:0003729">
    <property type="term" value="F:mRNA binding"/>
    <property type="evidence" value="ECO:0007669"/>
    <property type="project" value="UniProtKB-ARBA"/>
</dbReference>
<dbReference type="PANTHER" id="PTHR10724">
    <property type="entry name" value="30S RIBOSOMAL PROTEIN S1"/>
    <property type="match status" value="1"/>
</dbReference>
<evidence type="ECO:0000259" key="6">
    <source>
        <dbReference type="PROSITE" id="PS50126"/>
    </source>
</evidence>
<comment type="similarity">
    <text evidence="1">Belongs to the bacterial ribosomal protein bS1 family.</text>
</comment>
<evidence type="ECO:0000256" key="2">
    <source>
        <dbReference type="ARBA" id="ARBA00022980"/>
    </source>
</evidence>
<dbReference type="Gene3D" id="2.40.50.140">
    <property type="entry name" value="Nucleic acid-binding proteins"/>
    <property type="match status" value="4"/>
</dbReference>
<dbReference type="GO" id="GO:0003735">
    <property type="term" value="F:structural constituent of ribosome"/>
    <property type="evidence" value="ECO:0007669"/>
    <property type="project" value="TreeGrafter"/>
</dbReference>
<feature type="domain" description="S1 motif" evidence="6">
    <location>
        <begin position="76"/>
        <end position="148"/>
    </location>
</feature>
<dbReference type="PANTHER" id="PTHR10724:SF7">
    <property type="entry name" value="SMALL RIBOSOMAL SUBUNIT PROTEIN BS1C"/>
    <property type="match status" value="1"/>
</dbReference>
<accession>A0AAV3WTK9</accession>
<dbReference type="Proteomes" id="UP000887127">
    <property type="component" value="Unassembled WGS sequence"/>
</dbReference>
<dbReference type="GO" id="GO:0006412">
    <property type="term" value="P:translation"/>
    <property type="evidence" value="ECO:0007669"/>
    <property type="project" value="TreeGrafter"/>
</dbReference>
<dbReference type="AlphaFoldDB" id="A0AAV3WTK9"/>
<feature type="compositionally biased region" description="Low complexity" evidence="5">
    <location>
        <begin position="21"/>
        <end position="32"/>
    </location>
</feature>
<dbReference type="FunFam" id="2.40.50.140:FF:000103">
    <property type="entry name" value="protein RRP5 homolog"/>
    <property type="match status" value="1"/>
</dbReference>
<dbReference type="SUPFAM" id="SSF50249">
    <property type="entry name" value="Nucleic acid-binding proteins"/>
    <property type="match status" value="4"/>
</dbReference>
<name>A0AAV3WTK9_9LACT</name>
<dbReference type="EMBL" id="BKBI01000010">
    <property type="protein sequence ID" value="GEQ36003.1"/>
    <property type="molecule type" value="Genomic_DNA"/>
</dbReference>
<evidence type="ECO:0000256" key="4">
    <source>
        <dbReference type="ARBA" id="ARBA00025604"/>
    </source>
</evidence>
<evidence type="ECO:0000313" key="7">
    <source>
        <dbReference type="EMBL" id="GEQ36003.1"/>
    </source>
</evidence>
<feature type="domain" description="S1 motif" evidence="6">
    <location>
        <begin position="166"/>
        <end position="231"/>
    </location>
</feature>
<dbReference type="Pfam" id="PF00575">
    <property type="entry name" value="S1"/>
    <property type="match status" value="4"/>
</dbReference>